<dbReference type="InterPro" id="IPR036612">
    <property type="entry name" value="KH_dom_type_1_sf"/>
</dbReference>
<comment type="caution">
    <text evidence="9">The sequence shown here is derived from an EMBL/GenBank/DDBJ whole genome shotgun (WGS) entry which is preliminary data.</text>
</comment>
<keyword evidence="4 5" id="KW-0694">RNA-binding</keyword>
<gene>
    <name evidence="5" type="primary">rny</name>
    <name evidence="9" type="ORF">UW41_C0002G0096</name>
</gene>
<dbReference type="NCBIfam" id="TIGR00277">
    <property type="entry name" value="HDIG"/>
    <property type="match status" value="1"/>
</dbReference>
<evidence type="ECO:0000256" key="5">
    <source>
        <dbReference type="HAMAP-Rule" id="MF_00335"/>
    </source>
</evidence>
<dbReference type="PROSITE" id="PS51831">
    <property type="entry name" value="HD"/>
    <property type="match status" value="1"/>
</dbReference>
<dbReference type="SUPFAM" id="SSF54791">
    <property type="entry name" value="Eukaryotic type KH-domain (KH-domain type I)"/>
    <property type="match status" value="1"/>
</dbReference>
<keyword evidence="2 5" id="KW-0255">Endonuclease</keyword>
<evidence type="ECO:0000256" key="3">
    <source>
        <dbReference type="ARBA" id="ARBA00022801"/>
    </source>
</evidence>
<dbReference type="GO" id="GO:0016787">
    <property type="term" value="F:hydrolase activity"/>
    <property type="evidence" value="ECO:0007669"/>
    <property type="project" value="UniProtKB-KW"/>
</dbReference>
<dbReference type="EC" id="3.1.-.-" evidence="5 6"/>
<evidence type="ECO:0000256" key="7">
    <source>
        <dbReference type="SAM" id="Coils"/>
    </source>
</evidence>
<evidence type="ECO:0000256" key="4">
    <source>
        <dbReference type="ARBA" id="ARBA00022884"/>
    </source>
</evidence>
<dbReference type="Proteomes" id="UP000034172">
    <property type="component" value="Unassembled WGS sequence"/>
</dbReference>
<dbReference type="Pfam" id="PF12072">
    <property type="entry name" value="RNase_Y_N"/>
    <property type="match status" value="1"/>
</dbReference>
<dbReference type="InterPro" id="IPR022711">
    <property type="entry name" value="RNase_Y_N"/>
</dbReference>
<dbReference type="Gene3D" id="1.10.3210.10">
    <property type="entry name" value="Hypothetical protein af1432"/>
    <property type="match status" value="1"/>
</dbReference>
<dbReference type="PANTHER" id="PTHR12826:SF15">
    <property type="entry name" value="RIBONUCLEASE Y"/>
    <property type="match status" value="1"/>
</dbReference>
<dbReference type="CDD" id="cd22431">
    <property type="entry name" value="KH-I_RNaseY"/>
    <property type="match status" value="1"/>
</dbReference>
<proteinExistence type="inferred from homology"/>
<comment type="function">
    <text evidence="5">Endoribonuclease that initiates mRNA decay.</text>
</comment>
<evidence type="ECO:0000313" key="9">
    <source>
        <dbReference type="EMBL" id="KKT49820.1"/>
    </source>
</evidence>
<dbReference type="GO" id="GO:0006402">
    <property type="term" value="P:mRNA catabolic process"/>
    <property type="evidence" value="ECO:0007669"/>
    <property type="project" value="UniProtKB-UniRule"/>
</dbReference>
<dbReference type="PATRIC" id="fig|1618392.3.peg.155"/>
<feature type="domain" description="HD" evidence="8">
    <location>
        <begin position="345"/>
        <end position="436"/>
    </location>
</feature>
<keyword evidence="3 5" id="KW-0378">Hydrolase</keyword>
<dbReference type="Pfam" id="PF01966">
    <property type="entry name" value="HD"/>
    <property type="match status" value="1"/>
</dbReference>
<evidence type="ECO:0000313" key="10">
    <source>
        <dbReference type="Proteomes" id="UP000034172"/>
    </source>
</evidence>
<dbReference type="NCBIfam" id="TIGR03319">
    <property type="entry name" value="RNase_Y"/>
    <property type="match status" value="1"/>
</dbReference>
<keyword evidence="7" id="KW-0175">Coiled coil</keyword>
<dbReference type="GO" id="GO:0005886">
    <property type="term" value="C:plasma membrane"/>
    <property type="evidence" value="ECO:0007669"/>
    <property type="project" value="UniProtKB-UniRule"/>
</dbReference>
<evidence type="ECO:0000256" key="6">
    <source>
        <dbReference type="NCBIfam" id="TIGR03319"/>
    </source>
</evidence>
<dbReference type="GO" id="GO:0003723">
    <property type="term" value="F:RNA binding"/>
    <property type="evidence" value="ECO:0007669"/>
    <property type="project" value="UniProtKB-UniRule"/>
</dbReference>
<evidence type="ECO:0000256" key="2">
    <source>
        <dbReference type="ARBA" id="ARBA00022759"/>
    </source>
</evidence>
<evidence type="ECO:0000256" key="1">
    <source>
        <dbReference type="ARBA" id="ARBA00022722"/>
    </source>
</evidence>
<dbReference type="EMBL" id="LCIE01000002">
    <property type="protein sequence ID" value="KKT49820.1"/>
    <property type="molecule type" value="Genomic_DNA"/>
</dbReference>
<dbReference type="STRING" id="1618392.UW41_C0002G0096"/>
<sequence>MSILSIFRSNIFKNLSGSEKSKSVSSAPVGAIHESPAKAAPPTVSVPVVSTPTVDTAAIIAAAQATAQSQAREIIISAKDEAFKIKDQAIKDARIQLEEIEVRAKNLAQKQQSTATIEEQLKREKTNLDLQTTQIEELKAKIVSQADSMVEKLEKIASLTTEQAKKELIAQVEKRSAVEATRAIKEAEEKAKIEAEDLAREILVDAMKAGATDYVAEYTISTVPIPDEETKGRIIGKDGRNIRIFEKVSGCDVSMDDGPDEVKLSSFDPVRREIARLTLIHLIKDGRIHPARIEEYFERSKRDVEQIMFLEGQKLCHAVGVYNMNREIITMLGRFKFRTSYGQNMISHTLEETRIGIKIANEIGANVDIVRMGCLLHDIGKIIEGEGNHVELGVQYLKKFNIPQTILDCVAQHHEDEEFSSNESVIVYIADAISGSRPGARHENTEEYGKRIKHLEEIARKHPEVDDAYAISAGREIRVIVNPSKAGDEQLSVIAQAIRDEIRDTMTFPGTVKVNCIRETRASEIAS</sequence>
<organism evidence="9 10">
    <name type="scientific">Candidatus Collierbacteria bacterium GW2011_GWC2_44_18</name>
    <dbReference type="NCBI Taxonomy" id="1618392"/>
    <lineage>
        <taxon>Bacteria</taxon>
        <taxon>Candidatus Collieribacteriota</taxon>
    </lineage>
</organism>
<dbReference type="PANTHER" id="PTHR12826">
    <property type="entry name" value="RIBONUCLEASE Y"/>
    <property type="match status" value="1"/>
</dbReference>
<reference evidence="9 10" key="1">
    <citation type="journal article" date="2015" name="Nature">
        <title>rRNA introns, odd ribosomes, and small enigmatic genomes across a large radiation of phyla.</title>
        <authorList>
            <person name="Brown C.T."/>
            <person name="Hug L.A."/>
            <person name="Thomas B.C."/>
            <person name="Sharon I."/>
            <person name="Castelle C.J."/>
            <person name="Singh A."/>
            <person name="Wilkins M.J."/>
            <person name="Williams K.H."/>
            <person name="Banfield J.F."/>
        </authorList>
    </citation>
    <scope>NUCLEOTIDE SEQUENCE [LARGE SCALE GENOMIC DNA]</scope>
</reference>
<dbReference type="AlphaFoldDB" id="A0A0G1HSA7"/>
<accession>A0A0G1HSA7</accession>
<dbReference type="InterPro" id="IPR006675">
    <property type="entry name" value="HDIG_dom"/>
</dbReference>
<dbReference type="SMART" id="SM00471">
    <property type="entry name" value="HDc"/>
    <property type="match status" value="1"/>
</dbReference>
<dbReference type="InterPro" id="IPR004088">
    <property type="entry name" value="KH_dom_type_1"/>
</dbReference>
<name>A0A0G1HSA7_9BACT</name>
<evidence type="ECO:0000259" key="8">
    <source>
        <dbReference type="PROSITE" id="PS51831"/>
    </source>
</evidence>
<keyword evidence="1 5" id="KW-0540">Nuclease</keyword>
<feature type="coiled-coil region" evidence="7">
    <location>
        <begin position="90"/>
        <end position="141"/>
    </location>
</feature>
<dbReference type="InterPro" id="IPR003607">
    <property type="entry name" value="HD/PDEase_dom"/>
</dbReference>
<protein>
    <recommendedName>
        <fullName evidence="5 6">Ribonuclease Y</fullName>
        <shortName evidence="5">RNase Y</shortName>
        <ecNumber evidence="5 6">3.1.-.-</ecNumber>
    </recommendedName>
</protein>
<dbReference type="InterPro" id="IPR006674">
    <property type="entry name" value="HD_domain"/>
</dbReference>
<dbReference type="InterPro" id="IPR017705">
    <property type="entry name" value="Ribonuclease_Y"/>
</dbReference>
<dbReference type="SUPFAM" id="SSF109604">
    <property type="entry name" value="HD-domain/PDEase-like"/>
    <property type="match status" value="1"/>
</dbReference>
<dbReference type="GO" id="GO:0004521">
    <property type="term" value="F:RNA endonuclease activity"/>
    <property type="evidence" value="ECO:0007669"/>
    <property type="project" value="UniProtKB-UniRule"/>
</dbReference>
<dbReference type="HAMAP" id="MF_00335">
    <property type="entry name" value="RNase_Y"/>
    <property type="match status" value="1"/>
</dbReference>
<dbReference type="Pfam" id="PF00013">
    <property type="entry name" value="KH_1"/>
    <property type="match status" value="1"/>
</dbReference>
<feature type="coiled-coil region" evidence="7">
    <location>
        <begin position="170"/>
        <end position="197"/>
    </location>
</feature>
<comment type="similarity">
    <text evidence="5">Belongs to the RNase Y family.</text>
</comment>